<dbReference type="EMBL" id="PFFQ01000050">
    <property type="protein sequence ID" value="PIW15580.1"/>
    <property type="molecule type" value="Genomic_DNA"/>
</dbReference>
<protein>
    <submittedName>
        <fullName evidence="1">Uncharacterized protein</fullName>
    </submittedName>
</protein>
<dbReference type="AlphaFoldDB" id="A0A2M7G1K6"/>
<dbReference type="Proteomes" id="UP000231019">
    <property type="component" value="Unassembled WGS sequence"/>
</dbReference>
<comment type="caution">
    <text evidence="1">The sequence shown here is derived from an EMBL/GenBank/DDBJ whole genome shotgun (WGS) entry which is preliminary data.</text>
</comment>
<evidence type="ECO:0000313" key="2">
    <source>
        <dbReference type="Proteomes" id="UP000231019"/>
    </source>
</evidence>
<accession>A0A2M7G1K6</accession>
<reference evidence="1 2" key="1">
    <citation type="submission" date="2017-09" db="EMBL/GenBank/DDBJ databases">
        <title>Depth-based differentiation of microbial function through sediment-hosted aquifers and enrichment of novel symbionts in the deep terrestrial subsurface.</title>
        <authorList>
            <person name="Probst A.J."/>
            <person name="Ladd B."/>
            <person name="Jarett J.K."/>
            <person name="Geller-Mcgrath D.E."/>
            <person name="Sieber C.M."/>
            <person name="Emerson J.B."/>
            <person name="Anantharaman K."/>
            <person name="Thomas B.C."/>
            <person name="Malmstrom R."/>
            <person name="Stieglmeier M."/>
            <person name="Klingl A."/>
            <person name="Woyke T."/>
            <person name="Ryan C.M."/>
            <person name="Banfield J.F."/>
        </authorList>
    </citation>
    <scope>NUCLEOTIDE SEQUENCE [LARGE SCALE GENOMIC DNA]</scope>
    <source>
        <strain evidence="1">CG17_big_fil_post_rev_8_21_14_2_50_48_46</strain>
    </source>
</reference>
<name>A0A2M7G1K6_9BACT</name>
<evidence type="ECO:0000313" key="1">
    <source>
        <dbReference type="EMBL" id="PIW15580.1"/>
    </source>
</evidence>
<proteinExistence type="predicted"/>
<gene>
    <name evidence="1" type="ORF">COW36_16660</name>
</gene>
<sequence length="209" mass="22494">MAGIDGRVTGLNKDVFQTLQNIKKTNPGALTEANAKELQTAINKDGKIDNAEQDLLSELTQSKIRAINIQSADSPANSVVFGTTSGKARALLQETQTPTAELDRLATQGADGIQALTKIYQRSPADADRVISALARKGLEAWDKSSVTNAYGPLTAMITSAYSGISKMEGQDNSDARWMLHKAMQKIDQTKGDAVPDFLYNWVRPGGVL</sequence>
<organism evidence="1 2">
    <name type="scientific">bacterium (Candidatus Blackallbacteria) CG17_big_fil_post_rev_8_21_14_2_50_48_46</name>
    <dbReference type="NCBI Taxonomy" id="2014261"/>
    <lineage>
        <taxon>Bacteria</taxon>
        <taxon>Candidatus Blackallbacteria</taxon>
    </lineage>
</organism>